<protein>
    <submittedName>
        <fullName evidence="2">Uncharacterized protein</fullName>
    </submittedName>
</protein>
<feature type="transmembrane region" description="Helical" evidence="1">
    <location>
        <begin position="13"/>
        <end position="34"/>
    </location>
</feature>
<evidence type="ECO:0000256" key="1">
    <source>
        <dbReference type="SAM" id="Phobius"/>
    </source>
</evidence>
<keyword evidence="3" id="KW-1185">Reference proteome</keyword>
<name>A0A840VGN2_9PROT</name>
<keyword evidence="1" id="KW-1133">Transmembrane helix</keyword>
<dbReference type="EMBL" id="JACHFJ010000012">
    <property type="protein sequence ID" value="MBB5374057.1"/>
    <property type="molecule type" value="Genomic_DNA"/>
</dbReference>
<organism evidence="2 3">
    <name type="scientific">Acidocella aromatica</name>
    <dbReference type="NCBI Taxonomy" id="1303579"/>
    <lineage>
        <taxon>Bacteria</taxon>
        <taxon>Pseudomonadati</taxon>
        <taxon>Pseudomonadota</taxon>
        <taxon>Alphaproteobacteria</taxon>
        <taxon>Acetobacterales</taxon>
        <taxon>Acidocellaceae</taxon>
        <taxon>Acidocella</taxon>
    </lineage>
</organism>
<evidence type="ECO:0000313" key="3">
    <source>
        <dbReference type="Proteomes" id="UP000553706"/>
    </source>
</evidence>
<dbReference type="RefSeq" id="WP_183267077.1">
    <property type="nucleotide sequence ID" value="NZ_JACHFJ010000012.1"/>
</dbReference>
<keyword evidence="1" id="KW-0812">Transmembrane</keyword>
<dbReference type="AlphaFoldDB" id="A0A840VGN2"/>
<dbReference type="Proteomes" id="UP000553706">
    <property type="component" value="Unassembled WGS sequence"/>
</dbReference>
<keyword evidence="1" id="KW-0472">Membrane</keyword>
<gene>
    <name evidence="2" type="ORF">HNP71_002327</name>
</gene>
<comment type="caution">
    <text evidence="2">The sequence shown here is derived from an EMBL/GenBank/DDBJ whole genome shotgun (WGS) entry which is preliminary data.</text>
</comment>
<proteinExistence type="predicted"/>
<evidence type="ECO:0000313" key="2">
    <source>
        <dbReference type="EMBL" id="MBB5374057.1"/>
    </source>
</evidence>
<reference evidence="2 3" key="1">
    <citation type="submission" date="2020-08" db="EMBL/GenBank/DDBJ databases">
        <title>Genomic Encyclopedia of Type Strains, Phase IV (KMG-IV): sequencing the most valuable type-strain genomes for metagenomic binning, comparative biology and taxonomic classification.</title>
        <authorList>
            <person name="Goeker M."/>
        </authorList>
    </citation>
    <scope>NUCLEOTIDE SEQUENCE [LARGE SCALE GENOMIC DNA]</scope>
    <source>
        <strain evidence="2 3">DSM 27026</strain>
    </source>
</reference>
<sequence length="121" mass="11965">MQGQPQDLRGLKAVVGIMGVLIIIGTTVVVGTVIHRLYARFAAPSIPAAPLAAPMAPVAGNAVMPAAPAAVAAELAPGEHIAGIAAAGPDVAVWVSGPKGERVLLLDPANGTVRVGLQTAP</sequence>
<accession>A0A840VGN2</accession>